<evidence type="ECO:0000256" key="1">
    <source>
        <dbReference type="SAM" id="Phobius"/>
    </source>
</evidence>
<protein>
    <submittedName>
        <fullName evidence="2">Uncharacterized protein</fullName>
    </submittedName>
</protein>
<proteinExistence type="predicted"/>
<sequence>MSEAQHPLAPHHLPPYFSGADGGDTLFTVMVVFLLVVILLIGVAYFTLHALPERMAHKGNSTQLQLISILAMLALFTHNNIFWVGALVLAAFRPPDLVGPLASMAQSLQTLVNREK</sequence>
<keyword evidence="3" id="KW-1185">Reference proteome</keyword>
<dbReference type="Proteomes" id="UP001138661">
    <property type="component" value="Unassembled WGS sequence"/>
</dbReference>
<evidence type="ECO:0000313" key="3">
    <source>
        <dbReference type="Proteomes" id="UP001138661"/>
    </source>
</evidence>
<feature type="transmembrane region" description="Helical" evidence="1">
    <location>
        <begin position="69"/>
        <end position="92"/>
    </location>
</feature>
<feature type="transmembrane region" description="Helical" evidence="1">
    <location>
        <begin position="26"/>
        <end position="48"/>
    </location>
</feature>
<keyword evidence="1" id="KW-0472">Membrane</keyword>
<reference evidence="2" key="1">
    <citation type="submission" date="2021-07" db="EMBL/GenBank/DDBJ databases">
        <title>Roseobacter insulae sp. nov., isolated from a tidal flat.</title>
        <authorList>
            <person name="Park S."/>
            <person name="Yoon J.-H."/>
        </authorList>
    </citation>
    <scope>NUCLEOTIDE SEQUENCE</scope>
    <source>
        <strain evidence="2">YSTF-M11</strain>
    </source>
</reference>
<dbReference type="AlphaFoldDB" id="A0A9X1FT99"/>
<dbReference type="RefSeq" id="WP_219499962.1">
    <property type="nucleotide sequence ID" value="NZ_JAHXDN010000001.1"/>
</dbReference>
<name>A0A9X1FT99_9RHOB</name>
<gene>
    <name evidence="2" type="ORF">KX928_05980</name>
</gene>
<comment type="caution">
    <text evidence="2">The sequence shown here is derived from an EMBL/GenBank/DDBJ whole genome shotgun (WGS) entry which is preliminary data.</text>
</comment>
<keyword evidence="1" id="KW-0812">Transmembrane</keyword>
<organism evidence="2 3">
    <name type="scientific">Roseobacter insulae</name>
    <dbReference type="NCBI Taxonomy" id="2859783"/>
    <lineage>
        <taxon>Bacteria</taxon>
        <taxon>Pseudomonadati</taxon>
        <taxon>Pseudomonadota</taxon>
        <taxon>Alphaproteobacteria</taxon>
        <taxon>Rhodobacterales</taxon>
        <taxon>Roseobacteraceae</taxon>
        <taxon>Roseobacter</taxon>
    </lineage>
</organism>
<dbReference type="EMBL" id="JAHXDN010000001">
    <property type="protein sequence ID" value="MBW4707331.1"/>
    <property type="molecule type" value="Genomic_DNA"/>
</dbReference>
<accession>A0A9X1FT99</accession>
<evidence type="ECO:0000313" key="2">
    <source>
        <dbReference type="EMBL" id="MBW4707331.1"/>
    </source>
</evidence>
<keyword evidence="1" id="KW-1133">Transmembrane helix</keyword>